<sequence length="1263" mass="130357">MTARWCEACTATRWSEGAAARRGRAPPSSQDGYTGAKTLNSLYFGIGFTVILALLVALVGPLFVDWTAYRAAFETEAAHVLGHKVSVRGTADANLLPYPSLSFSDVVIGDDPNAPLMTVGRFNMEIELFPLLSGEIHVTEMQVVQPQLNVRVDENGAYEWMSSEEGIGINPSRVMLSGVDIEDGRLVIADARHSQPVVVDGIKARLDAPALAGPYKMEGTARVGGDTLTIKAATGAADGSGAFALKANVRSAVHPVAASFDGQLKIANHRPTWAGKARLDRVIAKEDQATLPWSLTADLDVSNRAVLAKTLEFRYGAEERPFTISGAATLDLAAVPSFEAVLSARQIDLDRTLGAGPDKPVSLDGALTAFGAAIAGLPVPSVPGRIGFDIPGVVVGGSIIADLRADLVTANSGWTIDTLEATLPGKSSFTARGRLAIAPTIGFDGDVTLASDQPATLIAWWAPAGPKVGLDPFRISAKVAASADGLRLDEVDARLDEGRVSGSLDFAPGAAGRKPRLTLALDADQLRLTDVQTVAGLATGQGAGADMVIKAAVGTLIAGDARAEGFDVSASLVDATLDVDRLFVRSLSGARVTAAGTIRDVTTTPDGSIQMRVSAEKLDGLADLVRALSPNAPVAGFLRDAAPHLGPASVEGTVLAKASGEGTDIKVELNGSAAATDIRGELAFKGRIDAWDAADISTDISLTGPDGAELMRQFGLEVPEVGKPGAGSLTLSAMGKSKDGLAVVLRGAMGPTDVTLNGSATLTRGAAPSAELDLDLKSPDVGSLLVLSGNIVQGVMASTPADVAAHLSIGNRKVLVNRIEGKLAEVPTVGDITVDFAPAVPRVTGALSFDEGTLAGLGEAVLGPASLDFPIVQSRNPWPEAPFGAALIDGFDTDLALKFGRLDIEGGLVAKGVALSIASSASGTGIDGIEATLAGGKLSGDLMIKRDLDGTAGVSGTLRLDGAAAEELSWQRDGRPLVTGAFNIDAQVNATGRTLAGWMSSLTGGGSFSLRSGRLAHMTTRAFGQVIRLADAGKELSEDRIRQAFTDNVDMGDLAFDRLDAAFTLAGGTLRAPNIVVTAKDGATSGSATVDLGRLSVDSEWQLSLDAGDAAAAGGVPQVSVLFKGPVADPSRRIDVTAFASYLGIRALEKETQRVLTMQADILERELLSRQVLRDREALERRNQLMLEARERAAAAALAEKAKAAAILAAQKARAEKAAGDPLDAIGKILENGAAPAEPGTKLKELPRSDVGLPPGGVTGSAP</sequence>
<proteinExistence type="predicted"/>
<dbReference type="Proteomes" id="UP000233491">
    <property type="component" value="Unassembled WGS sequence"/>
</dbReference>
<keyword evidence="2" id="KW-0472">Membrane</keyword>
<dbReference type="RefSeq" id="WP_101287163.1">
    <property type="nucleotide sequence ID" value="NZ_FOUQ01000011.1"/>
</dbReference>
<keyword evidence="2" id="KW-1133">Transmembrane helix</keyword>
<reference evidence="4 5" key="1">
    <citation type="submission" date="2017-12" db="EMBL/GenBank/DDBJ databases">
        <title>Anaerobic carbon monoxide metabolism by Pleomorphomonas carboxyditropha sp. nov., a new mesophilic hydrogenogenic carboxidotroph.</title>
        <authorList>
            <person name="Esquivel-Elizondo S."/>
            <person name="Krajmalnik-Brown R."/>
        </authorList>
    </citation>
    <scope>NUCLEOTIDE SEQUENCE [LARGE SCALE GENOMIC DNA]</scope>
    <source>
        <strain evidence="4 5">R5-392</strain>
    </source>
</reference>
<organism evidence="4 5">
    <name type="scientific">Pleomorphomonas diazotrophica</name>
    <dbReference type="NCBI Taxonomy" id="1166257"/>
    <lineage>
        <taxon>Bacteria</taxon>
        <taxon>Pseudomonadati</taxon>
        <taxon>Pseudomonadota</taxon>
        <taxon>Alphaproteobacteria</taxon>
        <taxon>Hyphomicrobiales</taxon>
        <taxon>Pleomorphomonadaceae</taxon>
        <taxon>Pleomorphomonas</taxon>
    </lineage>
</organism>
<comment type="caution">
    <text evidence="4">The sequence shown here is derived from an EMBL/GenBank/DDBJ whole genome shotgun (WGS) entry which is preliminary data.</text>
</comment>
<dbReference type="OrthoDB" id="9816380at2"/>
<evidence type="ECO:0000313" key="5">
    <source>
        <dbReference type="Proteomes" id="UP000233491"/>
    </source>
</evidence>
<evidence type="ECO:0000259" key="3">
    <source>
        <dbReference type="Pfam" id="PF05170"/>
    </source>
</evidence>
<dbReference type="GO" id="GO:0090313">
    <property type="term" value="P:regulation of protein targeting to membrane"/>
    <property type="evidence" value="ECO:0007669"/>
    <property type="project" value="TreeGrafter"/>
</dbReference>
<dbReference type="InterPro" id="IPR007844">
    <property type="entry name" value="AsmA"/>
</dbReference>
<feature type="transmembrane region" description="Helical" evidence="2">
    <location>
        <begin position="42"/>
        <end position="64"/>
    </location>
</feature>
<dbReference type="AlphaFoldDB" id="A0A2N3LZT6"/>
<keyword evidence="5" id="KW-1185">Reference proteome</keyword>
<evidence type="ECO:0000256" key="2">
    <source>
        <dbReference type="SAM" id="Phobius"/>
    </source>
</evidence>
<dbReference type="EMBL" id="PJNW01000002">
    <property type="protein sequence ID" value="PKR90067.1"/>
    <property type="molecule type" value="Genomic_DNA"/>
</dbReference>
<evidence type="ECO:0000313" key="4">
    <source>
        <dbReference type="EMBL" id="PKR90067.1"/>
    </source>
</evidence>
<dbReference type="InterPro" id="IPR052894">
    <property type="entry name" value="AsmA-related"/>
</dbReference>
<dbReference type="PANTHER" id="PTHR30441:SF4">
    <property type="entry name" value="PROTEIN ASMA"/>
    <property type="match status" value="1"/>
</dbReference>
<keyword evidence="2" id="KW-0812">Transmembrane</keyword>
<dbReference type="Pfam" id="PF05170">
    <property type="entry name" value="AsmA"/>
    <property type="match status" value="2"/>
</dbReference>
<evidence type="ECO:0000256" key="1">
    <source>
        <dbReference type="SAM" id="MobiDB-lite"/>
    </source>
</evidence>
<feature type="domain" description="AsmA" evidence="3">
    <location>
        <begin position="45"/>
        <end position="161"/>
    </location>
</feature>
<feature type="domain" description="AsmA" evidence="3">
    <location>
        <begin position="875"/>
        <end position="1072"/>
    </location>
</feature>
<feature type="compositionally biased region" description="Gly residues" evidence="1">
    <location>
        <begin position="1254"/>
        <end position="1263"/>
    </location>
</feature>
<feature type="region of interest" description="Disordered" evidence="1">
    <location>
        <begin position="1234"/>
        <end position="1263"/>
    </location>
</feature>
<name>A0A2N3LZT6_9HYPH</name>
<accession>A0A2N3LZT6</accession>
<dbReference type="PANTHER" id="PTHR30441">
    <property type="entry name" value="DUF748 DOMAIN-CONTAINING PROTEIN"/>
    <property type="match status" value="1"/>
</dbReference>
<gene>
    <name evidence="4" type="ORF">CXZ10_01355</name>
</gene>
<dbReference type="GO" id="GO:0005886">
    <property type="term" value="C:plasma membrane"/>
    <property type="evidence" value="ECO:0007669"/>
    <property type="project" value="TreeGrafter"/>
</dbReference>
<protein>
    <recommendedName>
        <fullName evidence="3">AsmA domain-containing protein</fullName>
    </recommendedName>
</protein>